<evidence type="ECO:0008006" key="3">
    <source>
        <dbReference type="Google" id="ProtNLM"/>
    </source>
</evidence>
<dbReference type="AlphaFoldDB" id="A0A1F7GGP3"/>
<evidence type="ECO:0000313" key="2">
    <source>
        <dbReference type="Proteomes" id="UP000177026"/>
    </source>
</evidence>
<accession>A0A1F7GGP3</accession>
<protein>
    <recommendedName>
        <fullName evidence="3">DUF2795 domain-containing protein</fullName>
    </recommendedName>
</protein>
<evidence type="ECO:0000313" key="1">
    <source>
        <dbReference type="EMBL" id="OGK17702.1"/>
    </source>
</evidence>
<comment type="caution">
    <text evidence="1">The sequence shown here is derived from an EMBL/GenBank/DDBJ whole genome shotgun (WGS) entry which is preliminary data.</text>
</comment>
<gene>
    <name evidence="1" type="ORF">A2866_05975</name>
</gene>
<reference evidence="1 2" key="1">
    <citation type="journal article" date="2016" name="Nat. Commun.">
        <title>Thousands of microbial genomes shed light on interconnected biogeochemical processes in an aquifer system.</title>
        <authorList>
            <person name="Anantharaman K."/>
            <person name="Brown C.T."/>
            <person name="Hug L.A."/>
            <person name="Sharon I."/>
            <person name="Castelle C.J."/>
            <person name="Probst A.J."/>
            <person name="Thomas B.C."/>
            <person name="Singh A."/>
            <person name="Wilkins M.J."/>
            <person name="Karaoz U."/>
            <person name="Brodie E.L."/>
            <person name="Williams K.H."/>
            <person name="Hubbard S.S."/>
            <person name="Banfield J.F."/>
        </authorList>
    </citation>
    <scope>NUCLEOTIDE SEQUENCE [LARGE SCALE GENOMIC DNA]</scope>
</reference>
<sequence>MKDMKGAMDHLKAHQKYPATYDELVKECNNLSDFSAEDKKQFMEMLPKKTYNSAEEVMEALGWSGKGQMGQM</sequence>
<name>A0A1F7GGP3_9BACT</name>
<organism evidence="1 2">
    <name type="scientific">Candidatus Roizmanbacteria bacterium RIFCSPHIGHO2_01_FULL_39_8</name>
    <dbReference type="NCBI Taxonomy" id="1802033"/>
    <lineage>
        <taxon>Bacteria</taxon>
        <taxon>Candidatus Roizmaniibacteriota</taxon>
    </lineage>
</organism>
<dbReference type="EMBL" id="MFZI01000081">
    <property type="protein sequence ID" value="OGK17702.1"/>
    <property type="molecule type" value="Genomic_DNA"/>
</dbReference>
<dbReference type="Proteomes" id="UP000177026">
    <property type="component" value="Unassembled WGS sequence"/>
</dbReference>
<proteinExistence type="predicted"/>